<name>A0ABV6N3R2_9PSEU</name>
<sequence length="294" mass="32171">MDVMASRFRPTTSVTPADVSAALAEARVVEEVSGARGALPGAIVLRERATELAHASRGKALPQAIALLSHVEQYIGWLYLRLNRLPESGHHLDRAAVLAIEADAPMRLSTALSFAAFRSLRLGQLGAAGAQCEAAGRDKRIHPGMRSYLGYQHAEVLARDSQKSDARLALRRADDLADRLPERKGSWYVPSFFVGHRALVLHELGSPKAAQQSAAEAFGLMPVEWLATGWEGQPLRIRQVGRRLLSTFCDSVASGDPLDVMSRALQVFIQGRKVYRFDENTGEGVTENPYYQEA</sequence>
<accession>A0ABV6N3R2</accession>
<dbReference type="Proteomes" id="UP001589810">
    <property type="component" value="Unassembled WGS sequence"/>
</dbReference>
<dbReference type="EMBL" id="JBHLUD010000013">
    <property type="protein sequence ID" value="MFC0547097.1"/>
    <property type="molecule type" value="Genomic_DNA"/>
</dbReference>
<keyword evidence="2" id="KW-1185">Reference proteome</keyword>
<reference evidence="1 2" key="1">
    <citation type="submission" date="2024-09" db="EMBL/GenBank/DDBJ databases">
        <authorList>
            <person name="Sun Q."/>
            <person name="Mori K."/>
        </authorList>
    </citation>
    <scope>NUCLEOTIDE SEQUENCE [LARGE SCALE GENOMIC DNA]</scope>
    <source>
        <strain evidence="1 2">TBRC 1432</strain>
    </source>
</reference>
<gene>
    <name evidence="1" type="ORF">ACFFH7_36695</name>
</gene>
<evidence type="ECO:0000313" key="2">
    <source>
        <dbReference type="Proteomes" id="UP001589810"/>
    </source>
</evidence>
<organism evidence="1 2">
    <name type="scientific">Kutzneria chonburiensis</name>
    <dbReference type="NCBI Taxonomy" id="1483604"/>
    <lineage>
        <taxon>Bacteria</taxon>
        <taxon>Bacillati</taxon>
        <taxon>Actinomycetota</taxon>
        <taxon>Actinomycetes</taxon>
        <taxon>Pseudonocardiales</taxon>
        <taxon>Pseudonocardiaceae</taxon>
        <taxon>Kutzneria</taxon>
    </lineage>
</organism>
<proteinExistence type="predicted"/>
<evidence type="ECO:0000313" key="1">
    <source>
        <dbReference type="EMBL" id="MFC0547097.1"/>
    </source>
</evidence>
<protein>
    <submittedName>
        <fullName evidence="1">XRE family transcriptional regulator</fullName>
    </submittedName>
</protein>
<comment type="caution">
    <text evidence="1">The sequence shown here is derived from an EMBL/GenBank/DDBJ whole genome shotgun (WGS) entry which is preliminary data.</text>
</comment>
<dbReference type="RefSeq" id="WP_379794533.1">
    <property type="nucleotide sequence ID" value="NZ_JBHLUD010000013.1"/>
</dbReference>